<dbReference type="GO" id="GO:0003677">
    <property type="term" value="F:DNA binding"/>
    <property type="evidence" value="ECO:0007669"/>
    <property type="project" value="UniProtKB-KW"/>
</dbReference>
<dbReference type="GO" id="GO:0005829">
    <property type="term" value="C:cytosol"/>
    <property type="evidence" value="ECO:0007669"/>
    <property type="project" value="TreeGrafter"/>
</dbReference>
<dbReference type="SMART" id="SM00530">
    <property type="entry name" value="HTH_XRE"/>
    <property type="match status" value="1"/>
</dbReference>
<evidence type="ECO:0000259" key="2">
    <source>
        <dbReference type="PROSITE" id="PS50943"/>
    </source>
</evidence>
<proteinExistence type="predicted"/>
<protein>
    <submittedName>
        <fullName evidence="3">XRE family transcriptional regulator</fullName>
    </submittedName>
</protein>
<dbReference type="RefSeq" id="WP_111340130.1">
    <property type="nucleotide sequence ID" value="NZ_QLII01000001.1"/>
</dbReference>
<dbReference type="PANTHER" id="PTHR46797:SF1">
    <property type="entry name" value="METHYLPHOSPHONATE SYNTHASE"/>
    <property type="match status" value="1"/>
</dbReference>
<dbReference type="InterPro" id="IPR001387">
    <property type="entry name" value="Cro/C1-type_HTH"/>
</dbReference>
<dbReference type="GO" id="GO:0003700">
    <property type="term" value="F:DNA-binding transcription factor activity"/>
    <property type="evidence" value="ECO:0007669"/>
    <property type="project" value="TreeGrafter"/>
</dbReference>
<gene>
    <name evidence="3" type="ORF">HMF3257_00310</name>
</gene>
<dbReference type="PROSITE" id="PS50943">
    <property type="entry name" value="HTH_CROC1"/>
    <property type="match status" value="1"/>
</dbReference>
<dbReference type="EMBL" id="QLII01000001">
    <property type="protein sequence ID" value="RAI73248.1"/>
    <property type="molecule type" value="Genomic_DNA"/>
</dbReference>
<dbReference type="SUPFAM" id="SSF47413">
    <property type="entry name" value="lambda repressor-like DNA-binding domains"/>
    <property type="match status" value="1"/>
</dbReference>
<evidence type="ECO:0000256" key="1">
    <source>
        <dbReference type="ARBA" id="ARBA00023125"/>
    </source>
</evidence>
<dbReference type="InterPro" id="IPR050807">
    <property type="entry name" value="TransReg_Diox_bact_type"/>
</dbReference>
<evidence type="ECO:0000313" key="3">
    <source>
        <dbReference type="EMBL" id="RAI73248.1"/>
    </source>
</evidence>
<evidence type="ECO:0000313" key="4">
    <source>
        <dbReference type="Proteomes" id="UP000249016"/>
    </source>
</evidence>
<dbReference type="PANTHER" id="PTHR46797">
    <property type="entry name" value="HTH-TYPE TRANSCRIPTIONAL REGULATOR"/>
    <property type="match status" value="1"/>
</dbReference>
<dbReference type="Proteomes" id="UP000249016">
    <property type="component" value="Unassembled WGS sequence"/>
</dbReference>
<dbReference type="CDD" id="cd00093">
    <property type="entry name" value="HTH_XRE"/>
    <property type="match status" value="1"/>
</dbReference>
<comment type="caution">
    <text evidence="3">The sequence shown here is derived from an EMBL/GenBank/DDBJ whole genome shotgun (WGS) entry which is preliminary data.</text>
</comment>
<sequence>MSNFKSEIGSLIRQARTEQGLTQKELGEKIGVGEPTVNKYESGKQNLTVETLKRVADALDMQIKITFHK</sequence>
<keyword evidence="4" id="KW-1185">Reference proteome</keyword>
<dbReference type="AlphaFoldDB" id="A0A327NL11"/>
<keyword evidence="1" id="KW-0238">DNA-binding</keyword>
<name>A0A327NL11_9BACT</name>
<dbReference type="OrthoDB" id="965471at2"/>
<dbReference type="Pfam" id="PF01381">
    <property type="entry name" value="HTH_3"/>
    <property type="match status" value="1"/>
</dbReference>
<dbReference type="InterPro" id="IPR010982">
    <property type="entry name" value="Lambda_DNA-bd_dom_sf"/>
</dbReference>
<feature type="domain" description="HTH cro/C1-type" evidence="2">
    <location>
        <begin position="12"/>
        <end position="68"/>
    </location>
</feature>
<reference evidence="3 4" key="1">
    <citation type="submission" date="2018-06" db="EMBL/GenBank/DDBJ databases">
        <title>Spirosoma sp. HMF3257 Genome sequencing and assembly.</title>
        <authorList>
            <person name="Kang H."/>
            <person name="Cha I."/>
            <person name="Kim H."/>
            <person name="Kang J."/>
            <person name="Joh K."/>
        </authorList>
    </citation>
    <scope>NUCLEOTIDE SEQUENCE [LARGE SCALE GENOMIC DNA]</scope>
    <source>
        <strain evidence="3 4">HMF3257</strain>
    </source>
</reference>
<organism evidence="3 4">
    <name type="scientific">Spirosoma telluris</name>
    <dbReference type="NCBI Taxonomy" id="2183553"/>
    <lineage>
        <taxon>Bacteria</taxon>
        <taxon>Pseudomonadati</taxon>
        <taxon>Bacteroidota</taxon>
        <taxon>Cytophagia</taxon>
        <taxon>Cytophagales</taxon>
        <taxon>Cytophagaceae</taxon>
        <taxon>Spirosoma</taxon>
    </lineage>
</organism>
<dbReference type="Gene3D" id="1.10.260.40">
    <property type="entry name" value="lambda repressor-like DNA-binding domains"/>
    <property type="match status" value="1"/>
</dbReference>
<accession>A0A327NL11</accession>